<evidence type="ECO:0000313" key="2">
    <source>
        <dbReference type="Proteomes" id="UP000621386"/>
    </source>
</evidence>
<dbReference type="RefSeq" id="WP_201825007.1">
    <property type="nucleotide sequence ID" value="NZ_JAERRH010000017.1"/>
</dbReference>
<reference evidence="1 2" key="1">
    <citation type="submission" date="2021-01" db="EMBL/GenBank/DDBJ databases">
        <title>WGS of actinomycetes isolated from Thailand.</title>
        <authorList>
            <person name="Thawai C."/>
        </authorList>
    </citation>
    <scope>NUCLEOTIDE SEQUENCE [LARGE SCALE GENOMIC DNA]</scope>
    <source>
        <strain evidence="1 2">CH5-8</strain>
    </source>
</reference>
<proteinExistence type="predicted"/>
<comment type="caution">
    <text evidence="1">The sequence shown here is derived from an EMBL/GenBank/DDBJ whole genome shotgun (WGS) entry which is preliminary data.</text>
</comment>
<protein>
    <submittedName>
        <fullName evidence="1">Uncharacterized protein</fullName>
    </submittedName>
</protein>
<keyword evidence="2" id="KW-1185">Reference proteome</keyword>
<name>A0ABS1P9V7_9ACTN</name>
<evidence type="ECO:0000313" key="1">
    <source>
        <dbReference type="EMBL" id="MBL1109160.1"/>
    </source>
</evidence>
<dbReference type="Proteomes" id="UP000621386">
    <property type="component" value="Unassembled WGS sequence"/>
</dbReference>
<sequence>MRLDWPEFELDCDASGYLTFTWRRYGRVRTHARHCTHLRLLPQGSDGLSRWVFQLRFPEGPTPGLLVVRVDVPADRQEEAEQYGDLLRRRYGIPEQAPDAEEEAGLQRVPLDTDEWMAAPASTASEELFAAVTARVDGDTG</sequence>
<gene>
    <name evidence="1" type="ORF">JK361_32005</name>
</gene>
<dbReference type="EMBL" id="JAERRH010000017">
    <property type="protein sequence ID" value="MBL1109160.1"/>
    <property type="molecule type" value="Genomic_DNA"/>
</dbReference>
<accession>A0ABS1P9V7</accession>
<organism evidence="1 2">
    <name type="scientific">Streptomyces musisoli</name>
    <dbReference type="NCBI Taxonomy" id="2802280"/>
    <lineage>
        <taxon>Bacteria</taxon>
        <taxon>Bacillati</taxon>
        <taxon>Actinomycetota</taxon>
        <taxon>Actinomycetes</taxon>
        <taxon>Kitasatosporales</taxon>
        <taxon>Streptomycetaceae</taxon>
        <taxon>Streptomyces</taxon>
    </lineage>
</organism>